<accession>A0ACD5XP38</accession>
<keyword evidence="2" id="KW-1185">Reference proteome</keyword>
<name>A0ACD5XP38_AVESA</name>
<protein>
    <submittedName>
        <fullName evidence="1">Uncharacterized protein</fullName>
    </submittedName>
</protein>
<reference evidence="1" key="1">
    <citation type="submission" date="2021-05" db="EMBL/GenBank/DDBJ databases">
        <authorList>
            <person name="Scholz U."/>
            <person name="Mascher M."/>
            <person name="Fiebig A."/>
        </authorList>
    </citation>
    <scope>NUCLEOTIDE SEQUENCE [LARGE SCALE GENOMIC DNA]</scope>
</reference>
<evidence type="ECO:0000313" key="2">
    <source>
        <dbReference type="Proteomes" id="UP001732700"/>
    </source>
</evidence>
<dbReference type="Proteomes" id="UP001732700">
    <property type="component" value="Chromosome 5A"/>
</dbReference>
<sequence>MGRSRDHGQCPAELLHLRRLPAFLKHHGLQHTAHTLEMEAGVFFEAARLLELVSQGRWAPAHRYLRCFSALWDDEDGGASATQYTALLDCLAHNSALAWFACRGDEGGRAASLLSPPYHALRESYPDMAERQAMYCSMASRQARESVDWNDIKFRTLERVKELICLRPNLHMPVMPQDIIPLGFRGCRRKRVGHKAARDLAYFIIHKRLPPRKKINHSGASSEAGTPIMLDEGIGFDWNKAMGLGGK</sequence>
<evidence type="ECO:0000313" key="1">
    <source>
        <dbReference type="EnsemblPlants" id="AVESA.00010b.r2.5AG0830770.1.CDS"/>
    </source>
</evidence>
<reference evidence="1" key="2">
    <citation type="submission" date="2025-09" db="UniProtKB">
        <authorList>
            <consortium name="EnsemblPlants"/>
        </authorList>
    </citation>
    <scope>IDENTIFICATION</scope>
</reference>
<dbReference type="EnsemblPlants" id="AVESA.00010b.r2.5AG0830770.1">
    <property type="protein sequence ID" value="AVESA.00010b.r2.5AG0830770.1.CDS"/>
    <property type="gene ID" value="AVESA.00010b.r2.5AG0830770"/>
</dbReference>
<organism evidence="1 2">
    <name type="scientific">Avena sativa</name>
    <name type="common">Oat</name>
    <dbReference type="NCBI Taxonomy" id="4498"/>
    <lineage>
        <taxon>Eukaryota</taxon>
        <taxon>Viridiplantae</taxon>
        <taxon>Streptophyta</taxon>
        <taxon>Embryophyta</taxon>
        <taxon>Tracheophyta</taxon>
        <taxon>Spermatophyta</taxon>
        <taxon>Magnoliopsida</taxon>
        <taxon>Liliopsida</taxon>
        <taxon>Poales</taxon>
        <taxon>Poaceae</taxon>
        <taxon>BOP clade</taxon>
        <taxon>Pooideae</taxon>
        <taxon>Poodae</taxon>
        <taxon>Poeae</taxon>
        <taxon>Poeae Chloroplast Group 1 (Aveneae type)</taxon>
        <taxon>Aveninae</taxon>
        <taxon>Avena</taxon>
    </lineage>
</organism>
<proteinExistence type="predicted"/>